<comment type="caution">
    <text evidence="3">The sequence shown here is derived from an EMBL/GenBank/DDBJ whole genome shotgun (WGS) entry which is preliminary data.</text>
</comment>
<dbReference type="AlphaFoldDB" id="A0A1R2B733"/>
<accession>A0A1R2B733</accession>
<feature type="domain" description="Exportin-2 C-terminal" evidence="1">
    <location>
        <begin position="374"/>
        <end position="804"/>
    </location>
</feature>
<dbReference type="Pfam" id="PF08506">
    <property type="entry name" value="Cse1"/>
    <property type="match status" value="1"/>
</dbReference>
<dbReference type="SUPFAM" id="SSF48371">
    <property type="entry name" value="ARM repeat"/>
    <property type="match status" value="1"/>
</dbReference>
<dbReference type="PANTHER" id="PTHR10997">
    <property type="entry name" value="IMPORTIN-7, 8, 11"/>
    <property type="match status" value="1"/>
</dbReference>
<evidence type="ECO:0000259" key="2">
    <source>
        <dbReference type="Pfam" id="PF08506"/>
    </source>
</evidence>
<dbReference type="InterPro" id="IPR016024">
    <property type="entry name" value="ARM-type_fold"/>
</dbReference>
<organism evidence="3 4">
    <name type="scientific">Stentor coeruleus</name>
    <dbReference type="NCBI Taxonomy" id="5963"/>
    <lineage>
        <taxon>Eukaryota</taxon>
        <taxon>Sar</taxon>
        <taxon>Alveolata</taxon>
        <taxon>Ciliophora</taxon>
        <taxon>Postciliodesmatophora</taxon>
        <taxon>Heterotrichea</taxon>
        <taxon>Heterotrichida</taxon>
        <taxon>Stentoridae</taxon>
        <taxon>Stentor</taxon>
    </lineage>
</organism>
<dbReference type="GO" id="GO:0031267">
    <property type="term" value="F:small GTPase binding"/>
    <property type="evidence" value="ECO:0007669"/>
    <property type="project" value="InterPro"/>
</dbReference>
<dbReference type="InterPro" id="IPR005043">
    <property type="entry name" value="XPO2_C"/>
</dbReference>
<dbReference type="EMBL" id="MPUH01000888">
    <property type="protein sequence ID" value="OMJ72588.1"/>
    <property type="molecule type" value="Genomic_DNA"/>
</dbReference>
<dbReference type="GO" id="GO:0006606">
    <property type="term" value="P:protein import into nucleus"/>
    <property type="evidence" value="ECO:0007669"/>
    <property type="project" value="TreeGrafter"/>
</dbReference>
<keyword evidence="4" id="KW-1185">Reference proteome</keyword>
<proteinExistence type="predicted"/>
<evidence type="ECO:0000313" key="3">
    <source>
        <dbReference type="EMBL" id="OMJ72588.1"/>
    </source>
</evidence>
<reference evidence="3 4" key="1">
    <citation type="submission" date="2016-11" db="EMBL/GenBank/DDBJ databases">
        <title>The macronuclear genome of Stentor coeruleus: a giant cell with tiny introns.</title>
        <authorList>
            <person name="Slabodnick M."/>
            <person name="Ruby J.G."/>
            <person name="Reiff S.B."/>
            <person name="Swart E.C."/>
            <person name="Gosai S."/>
            <person name="Prabakaran S."/>
            <person name="Witkowska E."/>
            <person name="Larue G.E."/>
            <person name="Fisher S."/>
            <person name="Freeman R.M."/>
            <person name="Gunawardena J."/>
            <person name="Chu W."/>
            <person name="Stover N.A."/>
            <person name="Gregory B.D."/>
            <person name="Nowacki M."/>
            <person name="Derisi J."/>
            <person name="Roy S.W."/>
            <person name="Marshall W.F."/>
            <person name="Sood P."/>
        </authorList>
    </citation>
    <scope>NUCLEOTIDE SEQUENCE [LARGE SCALE GENOMIC DNA]</scope>
    <source>
        <strain evidence="3">WM001</strain>
    </source>
</reference>
<name>A0A1R2B733_9CILI</name>
<dbReference type="Pfam" id="PF03378">
    <property type="entry name" value="CAS_CSE1"/>
    <property type="match status" value="1"/>
</dbReference>
<sequence length="813" mass="93470">MAVINTLMTCHKLFKRYRYSFRSDELWSEIKLVVDSLFNVYFATATQVYSCLQNAQTEDEVIRHISSFIPLLKVFISLNGQDIPQQFDDTLKEWMTLLNYLLNYLSPLLHDDFKLFLLKSKVMKCLTLYAQKYDEDFEPYVKDFCTSVWDLLARASGFSQYDRFVSSCLEYFRVVTFKPQIAELIHGNLNIMFTNLILPNMIISLDEEDLAETAPMEFVKMFLEDANEDTRRCACGQLMKVLIKQFPDDINRLVLEQQNTVIQGFRSNPNNNWKQMDALVLMLSGVFPTLYTPRNGASSVATSQAHILELYNNLVCPQLANQNFPILITSCLKFIYVYRNQFLKEMLLDIMGKVIGFLDSNNVLLASYAAATLERLLMIKNDKDLIFTKDFLSSCLNQLLQNIAMALQKHPKNTYIMNAFFRVIWISQDLFSSFAVPACDIFINYIKQVLSEPQSSEPHFNWLLFECIALAMKWSGPGISDIQKKIEPYMALIIQKSNADLLPYAFQIQAFFIRLLINLSQTNQNLISSILPIDNWESGSRYYLPTLVIFLENLLATNASSMAPQISALCNIAHKLFNLGLDGQAFSLLTTLIETYAFENLHPYMHPIYLIIFTKLHNSKSQNIRLSPRFHKGSILFVSSVILKYGWKVLSDSMNSVQPGIFFMLVKGQILQNLRSIETIVERRAVILAMSVLMQNIEVTNELWINIVISVSKILDSTTNILSGTVYSNGLVDLPEENTIQMTRDSFQKVYSTEMPLTDKYASLPNEKMFFINTICSQQYPTGSFWSFAGQHLDQQVPTILNRYAQLFNQQIR</sequence>
<dbReference type="Proteomes" id="UP000187209">
    <property type="component" value="Unassembled WGS sequence"/>
</dbReference>
<evidence type="ECO:0000313" key="4">
    <source>
        <dbReference type="Proteomes" id="UP000187209"/>
    </source>
</evidence>
<dbReference type="PANTHER" id="PTHR10997:SF8">
    <property type="entry name" value="EXPORTIN-2"/>
    <property type="match status" value="1"/>
</dbReference>
<evidence type="ECO:0008006" key="5">
    <source>
        <dbReference type="Google" id="ProtNLM"/>
    </source>
</evidence>
<dbReference type="InterPro" id="IPR013713">
    <property type="entry name" value="XPO2_central"/>
</dbReference>
<evidence type="ECO:0000259" key="1">
    <source>
        <dbReference type="Pfam" id="PF03378"/>
    </source>
</evidence>
<gene>
    <name evidence="3" type="ORF">SteCoe_28918</name>
</gene>
<dbReference type="GO" id="GO:0005829">
    <property type="term" value="C:cytosol"/>
    <property type="evidence" value="ECO:0007669"/>
    <property type="project" value="TreeGrafter"/>
</dbReference>
<dbReference type="OrthoDB" id="3268246at2759"/>
<dbReference type="GO" id="GO:0006611">
    <property type="term" value="P:protein export from nucleus"/>
    <property type="evidence" value="ECO:0007669"/>
    <property type="project" value="TreeGrafter"/>
</dbReference>
<dbReference type="GO" id="GO:0005049">
    <property type="term" value="F:nuclear export signal receptor activity"/>
    <property type="evidence" value="ECO:0007669"/>
    <property type="project" value="TreeGrafter"/>
</dbReference>
<feature type="domain" description="Exportin-2 central" evidence="2">
    <location>
        <begin position="13"/>
        <end position="373"/>
    </location>
</feature>
<dbReference type="GO" id="GO:0005635">
    <property type="term" value="C:nuclear envelope"/>
    <property type="evidence" value="ECO:0007669"/>
    <property type="project" value="TreeGrafter"/>
</dbReference>
<dbReference type="Gene3D" id="1.25.10.10">
    <property type="entry name" value="Leucine-rich Repeat Variant"/>
    <property type="match status" value="1"/>
</dbReference>
<dbReference type="InterPro" id="IPR011989">
    <property type="entry name" value="ARM-like"/>
</dbReference>
<protein>
    <recommendedName>
        <fullName evidence="5">Importin N-terminal domain-containing protein</fullName>
    </recommendedName>
</protein>